<dbReference type="FunFam" id="1.10.10.10:FF:000199">
    <property type="entry name" value="DNA-directed RNA polymerase III subunit RPC3"/>
    <property type="match status" value="1"/>
</dbReference>
<comment type="subunit">
    <text evidence="7">Component of the RNA polymerase III (Pol III) complex consisting of 17 subunits.</text>
</comment>
<evidence type="ECO:0000256" key="6">
    <source>
        <dbReference type="ARBA" id="ARBA00023242"/>
    </source>
</evidence>
<evidence type="ECO:0000259" key="10">
    <source>
        <dbReference type="Pfam" id="PF22536"/>
    </source>
</evidence>
<evidence type="ECO:0000256" key="3">
    <source>
        <dbReference type="ARBA" id="ARBA00016689"/>
    </source>
</evidence>
<organism evidence="11">
    <name type="scientific">Daphnia lumholtzi</name>
    <dbReference type="NCBI Taxonomy" id="42856"/>
    <lineage>
        <taxon>Eukaryota</taxon>
        <taxon>Metazoa</taxon>
        <taxon>Ecdysozoa</taxon>
        <taxon>Arthropoda</taxon>
        <taxon>Crustacea</taxon>
        <taxon>Branchiopoda</taxon>
        <taxon>Diplostraca</taxon>
        <taxon>Cladocera</taxon>
        <taxon>Anomopoda</taxon>
        <taxon>Daphniidae</taxon>
        <taxon>Daphnia</taxon>
    </lineage>
</organism>
<dbReference type="GO" id="GO:0005666">
    <property type="term" value="C:RNA polymerase III complex"/>
    <property type="evidence" value="ECO:0007669"/>
    <property type="project" value="UniProtKB-UniRule"/>
</dbReference>
<proteinExistence type="evidence at transcript level"/>
<accession>A0A4Y7M5H2</accession>
<feature type="domain" description="RNA polymerase III subunit RPC82-related helix-turn-helix" evidence="9">
    <location>
        <begin position="11"/>
        <end position="69"/>
    </location>
</feature>
<gene>
    <name evidence="11" type="primary">EOG090X04YD</name>
</gene>
<dbReference type="InterPro" id="IPR013197">
    <property type="entry name" value="RNA_pol_III_RPC82-rel_HTH"/>
</dbReference>
<dbReference type="EMBL" id="LR007945">
    <property type="protein sequence ID" value="SVE77564.1"/>
    <property type="molecule type" value="mRNA"/>
</dbReference>
<dbReference type="PANTHER" id="PTHR12949:SF0">
    <property type="entry name" value="DNA-DIRECTED RNA POLYMERASE III SUBUNIT RPC3"/>
    <property type="match status" value="1"/>
</dbReference>
<dbReference type="EMBL" id="LR007348">
    <property type="protein sequence ID" value="SVE76967.1"/>
    <property type="molecule type" value="mRNA"/>
</dbReference>
<dbReference type="InterPro" id="IPR018177">
    <property type="entry name" value="L-lactate_DH_AS"/>
</dbReference>
<evidence type="ECO:0000256" key="5">
    <source>
        <dbReference type="ARBA" id="ARBA00023163"/>
    </source>
</evidence>
<keyword evidence="6 7" id="KW-0539">Nucleus</keyword>
<dbReference type="Pfam" id="PF22536">
    <property type="entry name" value="WHD_POLR3C"/>
    <property type="match status" value="1"/>
</dbReference>
<feature type="domain" description="DNA-directed RNA polymerase III subunit RPC3 winged-helix" evidence="10">
    <location>
        <begin position="338"/>
        <end position="415"/>
    </location>
</feature>
<evidence type="ECO:0000256" key="7">
    <source>
        <dbReference type="RuleBase" id="RU367076"/>
    </source>
</evidence>
<dbReference type="Gene3D" id="6.10.140.1450">
    <property type="match status" value="1"/>
</dbReference>
<comment type="function">
    <text evidence="7">DNA-dependent RNA polymerase catalyzes the transcription of DNA into RNA using the four ribonucleoside triphosphates as substrates. Specific core component of RNA polymerase III which synthesizes small RNAs, such as 5S rRNA and tRNAs.</text>
</comment>
<dbReference type="InterPro" id="IPR008806">
    <property type="entry name" value="RNA_pol_III_Rpc82_C"/>
</dbReference>
<reference evidence="11" key="1">
    <citation type="submission" date="2018-08" db="EMBL/GenBank/DDBJ databases">
        <authorList>
            <person name="Cornetti L."/>
        </authorList>
    </citation>
    <scope>NUCLEOTIDE SEQUENCE</scope>
    <source>
        <strain evidence="12">IN-PA-1</strain>
        <strain evidence="11">US-AR</strain>
        <strain evidence="13">US-MO</strain>
    </source>
</reference>
<evidence type="ECO:0000256" key="1">
    <source>
        <dbReference type="ARBA" id="ARBA00004123"/>
    </source>
</evidence>
<dbReference type="InterPro" id="IPR036388">
    <property type="entry name" value="WH-like_DNA-bd_sf"/>
</dbReference>
<evidence type="ECO:0000259" key="9">
    <source>
        <dbReference type="Pfam" id="PF08221"/>
    </source>
</evidence>
<dbReference type="Pfam" id="PF05645">
    <property type="entry name" value="RNA_pol_Rpc82"/>
    <property type="match status" value="1"/>
</dbReference>
<dbReference type="InterPro" id="IPR055207">
    <property type="entry name" value="POLR3C_WHD"/>
</dbReference>
<dbReference type="InterPro" id="IPR039748">
    <property type="entry name" value="RPC3"/>
</dbReference>
<dbReference type="Pfam" id="PF08221">
    <property type="entry name" value="HTH_9"/>
    <property type="match status" value="1"/>
</dbReference>
<evidence type="ECO:0000256" key="4">
    <source>
        <dbReference type="ARBA" id="ARBA00022478"/>
    </source>
</evidence>
<dbReference type="Pfam" id="PF20912">
    <property type="entry name" value="RPC3_helical"/>
    <property type="match status" value="1"/>
</dbReference>
<dbReference type="PROSITE" id="PS00064">
    <property type="entry name" value="L_LDH"/>
    <property type="match status" value="1"/>
</dbReference>
<evidence type="ECO:0000313" key="11">
    <source>
        <dbReference type="EMBL" id="SVE76967.1"/>
    </source>
</evidence>
<keyword evidence="5 7" id="KW-0804">Transcription</keyword>
<comment type="subcellular location">
    <subcellularLocation>
        <location evidence="1 7">Nucleus</location>
    </subcellularLocation>
</comment>
<dbReference type="GO" id="GO:0006351">
    <property type="term" value="P:DNA-templated transcription"/>
    <property type="evidence" value="ECO:0007669"/>
    <property type="project" value="InterPro"/>
</dbReference>
<evidence type="ECO:0000256" key="2">
    <source>
        <dbReference type="ARBA" id="ARBA00007206"/>
    </source>
</evidence>
<dbReference type="GO" id="GO:0004459">
    <property type="term" value="F:L-lactate dehydrogenase (NAD+) activity"/>
    <property type="evidence" value="ECO:0007669"/>
    <property type="project" value="InterPro"/>
</dbReference>
<comment type="similarity">
    <text evidence="2 7">Belongs to the eukaryotic RPC3/POLR3C RNA polymerase subunit family.</text>
</comment>
<evidence type="ECO:0000313" key="12">
    <source>
        <dbReference type="EMBL" id="SVE77564.1"/>
    </source>
</evidence>
<name>A0A4Y7M5H2_9CRUS</name>
<sequence>MPPFTLGHFSQVCCQLLNHYFGEIVGQVGAYLLRRGNRPLFDIPCATGLSIAEVKKALAVMIQHNLVKFEASERNNNIAEYSIIHHNVYCLLRYPKYLYMIKRIYGTSEEILLEILLNLGQASASNVIFQSANRLKEANDDSEFSDPSALHQSFLKLAQDHFIIRCPKLSDNANMQKVPTFEVQEKEKFTVPHLEIGPIAKLLKENAAQLGEHGDSEVIWRVNHERFDVELRNVILVNAAARRVDATAGELYHLILKLWRECSNPDSPTTNALSFNVIKDAVRKNEGSSPILLEHFEQYLRVLYEDTSSLIIKVGDAGGGQFILNYSIVFENLACATLDSIVLERFGSKALRLFRLTRIQKFMEQDQMQNIAMIPAKEAKMFTYKLLEHNFLQIKELKKGTSNFAPVKSFILFHVDLPQQVARTALEASYKGLFNAMVRQMHDLTDNKRLLDKHARLETLLETLRGEGLPEDELAYLSDSMTAAEKSLVARIHSMNDHLTLGQTQADDTILILESYLKFSSMT</sequence>
<protein>
    <recommendedName>
        <fullName evidence="3 7">DNA-directed RNA polymerase III subunit RPC3</fullName>
        <shortName evidence="7">RNA polymerase III subunit C3</shortName>
    </recommendedName>
</protein>
<feature type="domain" description="RNA polymerase III Rpc82 C -terminal" evidence="8">
    <location>
        <begin position="153"/>
        <end position="333"/>
    </location>
</feature>
<dbReference type="PANTHER" id="PTHR12949">
    <property type="entry name" value="RNA POLYMERASE III DNA DIRECTED -RELATED"/>
    <property type="match status" value="1"/>
</dbReference>
<dbReference type="FunFam" id="1.10.10.10:FF:000218">
    <property type="entry name" value="DNA-directed RNA polymerase III subunit RPC3"/>
    <property type="match status" value="1"/>
</dbReference>
<evidence type="ECO:0000313" key="13">
    <source>
        <dbReference type="EMBL" id="SVE78192.1"/>
    </source>
</evidence>
<keyword evidence="4 7" id="KW-0240">DNA-directed RNA polymerase</keyword>
<dbReference type="EMBL" id="LR008573">
    <property type="protein sequence ID" value="SVE78192.1"/>
    <property type="molecule type" value="mRNA"/>
</dbReference>
<dbReference type="AlphaFoldDB" id="A0A4Y7M5H2"/>
<evidence type="ECO:0000259" key="8">
    <source>
        <dbReference type="Pfam" id="PF05645"/>
    </source>
</evidence>
<dbReference type="Gene3D" id="1.10.10.10">
    <property type="entry name" value="Winged helix-like DNA-binding domain superfamily/Winged helix DNA-binding domain"/>
    <property type="match status" value="4"/>
</dbReference>
<dbReference type="GO" id="GO:0003697">
    <property type="term" value="F:single-stranded DNA binding"/>
    <property type="evidence" value="ECO:0007669"/>
    <property type="project" value="UniProtKB-UniRule"/>
</dbReference>